<feature type="chain" id="PRO_5013355677" evidence="4">
    <location>
        <begin position="23"/>
        <end position="732"/>
    </location>
</feature>
<evidence type="ECO:0000256" key="2">
    <source>
        <dbReference type="PROSITE-ProRule" id="PRU01240"/>
    </source>
</evidence>
<dbReference type="Gene3D" id="3.40.50.200">
    <property type="entry name" value="Peptidase S8/S53 domain"/>
    <property type="match status" value="1"/>
</dbReference>
<evidence type="ECO:0000256" key="4">
    <source>
        <dbReference type="SAM" id="SignalP"/>
    </source>
</evidence>
<organism evidence="6 7">
    <name type="scientific">Stylophora pistillata</name>
    <name type="common">Smooth cauliflower coral</name>
    <dbReference type="NCBI Taxonomy" id="50429"/>
    <lineage>
        <taxon>Eukaryota</taxon>
        <taxon>Metazoa</taxon>
        <taxon>Cnidaria</taxon>
        <taxon>Anthozoa</taxon>
        <taxon>Hexacorallia</taxon>
        <taxon>Scleractinia</taxon>
        <taxon>Astrocoeniina</taxon>
        <taxon>Pocilloporidae</taxon>
        <taxon>Stylophora</taxon>
    </lineage>
</organism>
<accession>A0A2B4R899</accession>
<feature type="signal peptide" evidence="4">
    <location>
        <begin position="1"/>
        <end position="22"/>
    </location>
</feature>
<evidence type="ECO:0000313" key="6">
    <source>
        <dbReference type="EMBL" id="PFX13059.1"/>
    </source>
</evidence>
<dbReference type="SMART" id="SM01039">
    <property type="entry name" value="BRICHOS"/>
    <property type="match status" value="1"/>
</dbReference>
<dbReference type="PROSITE" id="PS51892">
    <property type="entry name" value="SUBTILASE"/>
    <property type="match status" value="1"/>
</dbReference>
<dbReference type="GO" id="GO:0004252">
    <property type="term" value="F:serine-type endopeptidase activity"/>
    <property type="evidence" value="ECO:0007669"/>
    <property type="project" value="InterPro"/>
</dbReference>
<feature type="compositionally biased region" description="Basic and acidic residues" evidence="3">
    <location>
        <begin position="522"/>
        <end position="532"/>
    </location>
</feature>
<comment type="caution">
    <text evidence="2">Lacks conserved residue(s) required for the propagation of feature annotation.</text>
</comment>
<evidence type="ECO:0000313" key="7">
    <source>
        <dbReference type="Proteomes" id="UP000225706"/>
    </source>
</evidence>
<dbReference type="InterPro" id="IPR007084">
    <property type="entry name" value="BRICHOS_dom"/>
</dbReference>
<dbReference type="SUPFAM" id="SSF52743">
    <property type="entry name" value="Subtilisin-like"/>
    <property type="match status" value="1"/>
</dbReference>
<dbReference type="PANTHER" id="PTHR33198:SF19">
    <property type="entry name" value="CCHC-TYPE DOMAIN-CONTAINING PROTEIN"/>
    <property type="match status" value="1"/>
</dbReference>
<dbReference type="PANTHER" id="PTHR33198">
    <property type="entry name" value="ANK_REP_REGION DOMAIN-CONTAINING PROTEIN-RELATED"/>
    <property type="match status" value="1"/>
</dbReference>
<dbReference type="InterPro" id="IPR036852">
    <property type="entry name" value="Peptidase_S8/S53_dom_sf"/>
</dbReference>
<reference evidence="7" key="1">
    <citation type="journal article" date="2017" name="bioRxiv">
        <title>Comparative analysis of the genomes of Stylophora pistillata and Acropora digitifera provides evidence for extensive differences between species of corals.</title>
        <authorList>
            <person name="Voolstra C.R."/>
            <person name="Li Y."/>
            <person name="Liew Y.J."/>
            <person name="Baumgarten S."/>
            <person name="Zoccola D."/>
            <person name="Flot J.-F."/>
            <person name="Tambutte S."/>
            <person name="Allemand D."/>
            <person name="Aranda M."/>
        </authorList>
    </citation>
    <scope>NUCLEOTIDE SEQUENCE [LARGE SCALE GENOMIC DNA]</scope>
</reference>
<dbReference type="OrthoDB" id="5988923at2759"/>
<sequence>MASSPIIAALLVLLASSGQMKAAVIQDPNPRLGAENENFNLHITEKQASFNERIEIDEANDIEYFSVPAHNDVLAADFLYDFRMNITLTRFQDGGVCYLSPLPTDLPNPNAMKSAVRQMASLSANHDITTVSHRWVIVGKVDKTTLREEVRDFCAQYPVYRLMEYTPDSVTVVGNQLERTFQSLYYAQRHVNHPPPFLQRKIESLCWKYRQADDSKNVFLVGILFITLNGVRVYCITESYSFLVSENGATFTEDVEVDVDNQTEVIRVPQHSDADAMEMMNDFGEGLSVYRVPSARACYVSKLDSSLPEPGKMRVNMEQRSQDPYGRKTTSMASGFSLPPPAPLELHDQNAAEKWKKFHLAWTSYSLATELNKKAQPVQVATLLTVIGEEARDVYSTFTDWTEEGDENKIAPVLTKFAEYCQPRKNVPFERYRFNRRSQEAGETYDQYKTALRKLAAGCEFNTITPDEILRDRLIFGIRDTKVRERLLREAALTLAKTDEICRAAESMQAQMKVVGDATESETNKVDQERTSNVRKPKKNMRRRQQQSQRGRNWRECDNCGYQHMENLESCPALGKECLKCGKRNLFIAKCKYKELFQDYHVFKRPELENRSVKTQLSLEIDRKLEFEPQVEWFMHQKEKKYELFSKSLSDPRFDEQWYIKRPAGSTEPTYNILSAWKAGYTGKGIWVAVVDDGVDGSLPELSPNYVMAVRKDVNHLNLEILPLVVQKVQER</sequence>
<feature type="region of interest" description="Disordered" evidence="3">
    <location>
        <begin position="515"/>
        <end position="550"/>
    </location>
</feature>
<dbReference type="EMBL" id="LSMT01001085">
    <property type="protein sequence ID" value="PFX13059.1"/>
    <property type="molecule type" value="Genomic_DNA"/>
</dbReference>
<gene>
    <name evidence="6" type="primary">FURIN</name>
    <name evidence="6" type="ORF">AWC38_SpisGene22895</name>
</gene>
<evidence type="ECO:0000259" key="5">
    <source>
        <dbReference type="PROSITE" id="PS50869"/>
    </source>
</evidence>
<comment type="similarity">
    <text evidence="2">Belongs to the peptidase S8 family.</text>
</comment>
<proteinExistence type="inferred from homology"/>
<keyword evidence="1" id="KW-1015">Disulfide bond</keyword>
<keyword evidence="4" id="KW-0732">Signal</keyword>
<dbReference type="Pfam" id="PF04089">
    <property type="entry name" value="BRICHOS"/>
    <property type="match status" value="1"/>
</dbReference>
<protein>
    <submittedName>
        <fullName evidence="6">Furin</fullName>
    </submittedName>
</protein>
<dbReference type="GO" id="GO:0006508">
    <property type="term" value="P:proteolysis"/>
    <property type="evidence" value="ECO:0007669"/>
    <property type="project" value="InterPro"/>
</dbReference>
<feature type="domain" description="BRICHOS" evidence="5">
    <location>
        <begin position="70"/>
        <end position="162"/>
    </location>
</feature>
<feature type="compositionally biased region" description="Basic residues" evidence="3">
    <location>
        <begin position="533"/>
        <end position="545"/>
    </location>
</feature>
<comment type="caution">
    <text evidence="6">The sequence shown here is derived from an EMBL/GenBank/DDBJ whole genome shotgun (WGS) entry which is preliminary data.</text>
</comment>
<name>A0A2B4R899_STYPI</name>
<evidence type="ECO:0000256" key="1">
    <source>
        <dbReference type="ARBA" id="ARBA00023157"/>
    </source>
</evidence>
<dbReference type="PROSITE" id="PS50869">
    <property type="entry name" value="BRICHOS"/>
    <property type="match status" value="1"/>
</dbReference>
<dbReference type="AlphaFoldDB" id="A0A2B4R899"/>
<keyword evidence="7" id="KW-1185">Reference proteome</keyword>
<evidence type="ECO:0000256" key="3">
    <source>
        <dbReference type="SAM" id="MobiDB-lite"/>
    </source>
</evidence>
<dbReference type="Proteomes" id="UP000225706">
    <property type="component" value="Unassembled WGS sequence"/>
</dbReference>